<dbReference type="SUPFAM" id="SSF51905">
    <property type="entry name" value="FAD/NAD(P)-binding domain"/>
    <property type="match status" value="1"/>
</dbReference>
<dbReference type="PANTHER" id="PTHR46028:SF2">
    <property type="entry name" value="KYNURENINE 3-MONOOXYGENASE"/>
    <property type="match status" value="1"/>
</dbReference>
<evidence type="ECO:0000256" key="8">
    <source>
        <dbReference type="ARBA" id="ARBA00023128"/>
    </source>
</evidence>
<dbReference type="GO" id="GO:0006569">
    <property type="term" value="P:L-tryptophan catabolic process"/>
    <property type="evidence" value="ECO:0007669"/>
    <property type="project" value="UniProtKB-UniRule"/>
</dbReference>
<evidence type="ECO:0000313" key="13">
    <source>
        <dbReference type="EMBL" id="KAH9001215.1"/>
    </source>
</evidence>
<comment type="similarity">
    <text evidence="10">Belongs to the aromatic-ring hydroxylase family. KMO subfamily.</text>
</comment>
<keyword evidence="5 10" id="KW-0521">NADP</keyword>
<comment type="subcellular location">
    <subcellularLocation>
        <location evidence="10">Mitochondrion outer membrane</location>
    </subcellularLocation>
</comment>
<feature type="transmembrane region" description="Helical" evidence="11">
    <location>
        <begin position="463"/>
        <end position="488"/>
    </location>
</feature>
<evidence type="ECO:0000256" key="1">
    <source>
        <dbReference type="ARBA" id="ARBA00001974"/>
    </source>
</evidence>
<keyword evidence="8 10" id="KW-0496">Mitochondrion</keyword>
<dbReference type="EC" id="1.14.13.9" evidence="10"/>
<evidence type="ECO:0000256" key="6">
    <source>
        <dbReference type="ARBA" id="ARBA00023002"/>
    </source>
</evidence>
<dbReference type="GO" id="GO:0005741">
    <property type="term" value="C:mitochondrial outer membrane"/>
    <property type="evidence" value="ECO:0007669"/>
    <property type="project" value="UniProtKB-SubCell"/>
</dbReference>
<evidence type="ECO:0000313" key="14">
    <source>
        <dbReference type="Proteomes" id="UP001201163"/>
    </source>
</evidence>
<comment type="pathway">
    <text evidence="10">Cofactor biosynthesis; NAD(+) biosynthesis; quinolinate from L-kynurenine: step 1/3.</text>
</comment>
<sequence length="496" mass="55314">MTRKLVVVGAGPVGCLAAIALAKMGWSVEIYEARPDMRLPSSREAAQQRSINLAISSRGIAAMQAIDPAAASRFLDSVIPMRGRLIHDSNGNLDSQLYDRDGQSINSIDRALLNQGLLNEVLSVDSIRVLFRHKIVSINFDGRMIRVFDVGKGEELEKSFDLCIGADGSYSVVRRQLMRVVRMDFQQVYIPHEYIELKIPAGTDNRNDPVFLLDPNHLHIWPRHSFMLIALPNKDKSFTCTLFAPTTEFEKLSHDDQILAWFKKHFSDAFEFIGTEGLLNSFHQNPRSPLVSIKAKPYHYKDRAIILGDAAHSMVPFYGQGLNCGLEDVRVLTALLHEEGVHPTAGQDPDDFDLRLARALSRYSESRHEDLIAINDLAMDNYVEMRHSVTTPAHKLRRMVDNLLFSLTCRTPVTLASLGAFAAGVTFAPGIPRGWLPLYTMVTFRPDISYSTAKRKAAKQDRVISNVGIAGSVVLGIASVGMASMALFHRTRTYYS</sequence>
<keyword evidence="3 10" id="KW-0662">Pyridine nucleotide biosynthesis</keyword>
<keyword evidence="11" id="KW-1133">Transmembrane helix</keyword>
<keyword evidence="4 10" id="KW-0274">FAD</keyword>
<dbReference type="GO" id="GO:0019805">
    <property type="term" value="P:quinolinate biosynthetic process"/>
    <property type="evidence" value="ECO:0007669"/>
    <property type="project" value="UniProtKB-UniRule"/>
</dbReference>
<evidence type="ECO:0000256" key="9">
    <source>
        <dbReference type="ARBA" id="ARBA00047818"/>
    </source>
</evidence>
<protein>
    <recommendedName>
        <fullName evidence="10">Kynurenine 3-monooxygenase</fullName>
        <ecNumber evidence="10">1.14.13.9</ecNumber>
    </recommendedName>
    <alternativeName>
        <fullName evidence="10">Biosynthesis of nicotinic acid protein 4</fullName>
    </alternativeName>
    <alternativeName>
        <fullName evidence="10">Kynurenine 3-hydroxylase</fullName>
    </alternativeName>
</protein>
<dbReference type="InterPro" id="IPR002938">
    <property type="entry name" value="FAD-bd"/>
</dbReference>
<evidence type="ECO:0000256" key="11">
    <source>
        <dbReference type="SAM" id="Phobius"/>
    </source>
</evidence>
<dbReference type="GO" id="GO:0043420">
    <property type="term" value="P:anthranilate metabolic process"/>
    <property type="evidence" value="ECO:0007669"/>
    <property type="project" value="UniProtKB-UniRule"/>
</dbReference>
<feature type="domain" description="FAD-binding" evidence="12">
    <location>
        <begin position="6"/>
        <end position="336"/>
    </location>
</feature>
<keyword evidence="10 11" id="KW-0472">Membrane</keyword>
<dbReference type="FunFam" id="3.50.50.60:FF:000129">
    <property type="entry name" value="Kynurenine 3-monooxygenase"/>
    <property type="match status" value="1"/>
</dbReference>
<evidence type="ECO:0000256" key="2">
    <source>
        <dbReference type="ARBA" id="ARBA00022630"/>
    </source>
</evidence>
<dbReference type="PRINTS" id="PR00420">
    <property type="entry name" value="RNGMNOXGNASE"/>
</dbReference>
<keyword evidence="10" id="KW-1000">Mitochondrion outer membrane</keyword>
<dbReference type="Gene3D" id="3.50.50.60">
    <property type="entry name" value="FAD/NAD(P)-binding domain"/>
    <property type="match status" value="1"/>
</dbReference>
<dbReference type="EMBL" id="JAKELL010000001">
    <property type="protein sequence ID" value="KAH9001215.1"/>
    <property type="molecule type" value="Genomic_DNA"/>
</dbReference>
<dbReference type="Pfam" id="PF01494">
    <property type="entry name" value="FAD_binding_3"/>
    <property type="match status" value="1"/>
</dbReference>
<dbReference type="PANTHER" id="PTHR46028">
    <property type="entry name" value="KYNURENINE 3-MONOOXYGENASE"/>
    <property type="match status" value="1"/>
</dbReference>
<evidence type="ECO:0000256" key="10">
    <source>
        <dbReference type="HAMAP-Rule" id="MF_03018"/>
    </source>
</evidence>
<comment type="caution">
    <text evidence="13">The sequence shown here is derived from an EMBL/GenBank/DDBJ whole genome shotgun (WGS) entry which is preliminary data.</text>
</comment>
<dbReference type="GO" id="GO:0071949">
    <property type="term" value="F:FAD binding"/>
    <property type="evidence" value="ECO:0007669"/>
    <property type="project" value="InterPro"/>
</dbReference>
<organism evidence="13 14">
    <name type="scientific">Lactarius akahatsu</name>
    <dbReference type="NCBI Taxonomy" id="416441"/>
    <lineage>
        <taxon>Eukaryota</taxon>
        <taxon>Fungi</taxon>
        <taxon>Dikarya</taxon>
        <taxon>Basidiomycota</taxon>
        <taxon>Agaricomycotina</taxon>
        <taxon>Agaricomycetes</taxon>
        <taxon>Russulales</taxon>
        <taxon>Russulaceae</taxon>
        <taxon>Lactarius</taxon>
    </lineage>
</organism>
<dbReference type="Proteomes" id="UP001201163">
    <property type="component" value="Unassembled WGS sequence"/>
</dbReference>
<comment type="cofactor">
    <cofactor evidence="1 10">
        <name>FAD</name>
        <dbReference type="ChEBI" id="CHEBI:57692"/>
    </cofactor>
</comment>
<name>A0AAD4LST8_9AGAM</name>
<dbReference type="InterPro" id="IPR027545">
    <property type="entry name" value="Kynurenine_monooxygenase"/>
</dbReference>
<comment type="catalytic activity">
    <reaction evidence="9 10">
        <text>L-kynurenine + NADPH + O2 + H(+) = 3-hydroxy-L-kynurenine + NADP(+) + H2O</text>
        <dbReference type="Rhea" id="RHEA:20545"/>
        <dbReference type="ChEBI" id="CHEBI:15377"/>
        <dbReference type="ChEBI" id="CHEBI:15378"/>
        <dbReference type="ChEBI" id="CHEBI:15379"/>
        <dbReference type="ChEBI" id="CHEBI:57783"/>
        <dbReference type="ChEBI" id="CHEBI:57959"/>
        <dbReference type="ChEBI" id="CHEBI:58125"/>
        <dbReference type="ChEBI" id="CHEBI:58349"/>
        <dbReference type="EC" id="1.14.13.9"/>
    </reaction>
</comment>
<proteinExistence type="inferred from homology"/>
<dbReference type="InterPro" id="IPR036188">
    <property type="entry name" value="FAD/NAD-bd_sf"/>
</dbReference>
<evidence type="ECO:0000256" key="7">
    <source>
        <dbReference type="ARBA" id="ARBA00023033"/>
    </source>
</evidence>
<evidence type="ECO:0000256" key="3">
    <source>
        <dbReference type="ARBA" id="ARBA00022642"/>
    </source>
</evidence>
<dbReference type="GO" id="GO:0070189">
    <property type="term" value="P:kynurenine metabolic process"/>
    <property type="evidence" value="ECO:0007669"/>
    <property type="project" value="TreeGrafter"/>
</dbReference>
<reference evidence="13" key="1">
    <citation type="submission" date="2022-01" db="EMBL/GenBank/DDBJ databases">
        <title>Comparative genomics reveals a dynamic genome evolution in the ectomycorrhizal milk-cap (Lactarius) mushrooms.</title>
        <authorList>
            <consortium name="DOE Joint Genome Institute"/>
            <person name="Lebreton A."/>
            <person name="Tang N."/>
            <person name="Kuo A."/>
            <person name="LaButti K."/>
            <person name="Drula E."/>
            <person name="Barry K."/>
            <person name="Clum A."/>
            <person name="Lipzen A."/>
            <person name="Mousain D."/>
            <person name="Ng V."/>
            <person name="Wang R."/>
            <person name="Wang X."/>
            <person name="Dai Y."/>
            <person name="Henrissat B."/>
            <person name="Grigoriev I.V."/>
            <person name="Guerin-Laguette A."/>
            <person name="Yu F."/>
            <person name="Martin F.M."/>
        </authorList>
    </citation>
    <scope>NUCLEOTIDE SEQUENCE</scope>
    <source>
        <strain evidence="13">QP</strain>
    </source>
</reference>
<gene>
    <name evidence="10" type="primary">BNA4</name>
    <name evidence="13" type="ORF">EDB92DRAFT_1825361</name>
</gene>
<comment type="function">
    <text evidence="10">Catalyzes the hydroxylation of L-kynurenine (L-Kyn) to form 3-hydroxy-L-kynurenine (L-3OHKyn). Required for synthesis of quinolinic acid.</text>
</comment>
<dbReference type="GO" id="GO:0034354">
    <property type="term" value="P:'de novo' NAD+ biosynthetic process from L-tryptophan"/>
    <property type="evidence" value="ECO:0007669"/>
    <property type="project" value="UniProtKB-UniRule"/>
</dbReference>
<dbReference type="AlphaFoldDB" id="A0AAD4LST8"/>
<dbReference type="HAMAP" id="MF_01971">
    <property type="entry name" value="Kynurenine_monooxygenase"/>
    <property type="match status" value="1"/>
</dbReference>
<keyword evidence="2 10" id="KW-0285">Flavoprotein</keyword>
<evidence type="ECO:0000256" key="4">
    <source>
        <dbReference type="ARBA" id="ARBA00022827"/>
    </source>
</evidence>
<evidence type="ECO:0000256" key="5">
    <source>
        <dbReference type="ARBA" id="ARBA00022857"/>
    </source>
</evidence>
<evidence type="ECO:0000259" key="12">
    <source>
        <dbReference type="Pfam" id="PF01494"/>
    </source>
</evidence>
<keyword evidence="14" id="KW-1185">Reference proteome</keyword>
<keyword evidence="7 10" id="KW-0503">Monooxygenase</keyword>
<keyword evidence="11" id="KW-0812">Transmembrane</keyword>
<keyword evidence="6 10" id="KW-0560">Oxidoreductase</keyword>
<dbReference type="GO" id="GO:0004502">
    <property type="term" value="F:kynurenine 3-monooxygenase activity"/>
    <property type="evidence" value="ECO:0007669"/>
    <property type="project" value="UniProtKB-UniRule"/>
</dbReference>
<accession>A0AAD4LST8</accession>